<organism evidence="1 2">
    <name type="scientific">Olpidium bornovanus</name>
    <dbReference type="NCBI Taxonomy" id="278681"/>
    <lineage>
        <taxon>Eukaryota</taxon>
        <taxon>Fungi</taxon>
        <taxon>Fungi incertae sedis</taxon>
        <taxon>Olpidiomycota</taxon>
        <taxon>Olpidiomycotina</taxon>
        <taxon>Olpidiomycetes</taxon>
        <taxon>Olpidiales</taxon>
        <taxon>Olpidiaceae</taxon>
        <taxon>Olpidium</taxon>
    </lineage>
</organism>
<name>A0A8H8DJ86_9FUNG</name>
<sequence>MYRLTAMPPVRSQGFPFALDASVRPRDLSVDLEVFHSIPMLLPDFDTHRSSSMYRPLLLIVGLQSRGAPVRKPAGAPLF</sequence>
<dbReference type="Proteomes" id="UP000673691">
    <property type="component" value="Unassembled WGS sequence"/>
</dbReference>
<reference evidence="1 2" key="1">
    <citation type="journal article" name="Sci. Rep.">
        <title>Genome-scale phylogenetic analyses confirm Olpidium as the closest living zoosporic fungus to the non-flagellated, terrestrial fungi.</title>
        <authorList>
            <person name="Chang Y."/>
            <person name="Rochon D."/>
            <person name="Sekimoto S."/>
            <person name="Wang Y."/>
            <person name="Chovatia M."/>
            <person name="Sandor L."/>
            <person name="Salamov A."/>
            <person name="Grigoriev I.V."/>
            <person name="Stajich J.E."/>
            <person name="Spatafora J.W."/>
        </authorList>
    </citation>
    <scope>NUCLEOTIDE SEQUENCE [LARGE SCALE GENOMIC DNA]</scope>
    <source>
        <strain evidence="1">S191</strain>
    </source>
</reference>
<protein>
    <submittedName>
        <fullName evidence="1">Uncharacterized protein</fullName>
    </submittedName>
</protein>
<gene>
    <name evidence="1" type="ORF">BJ554DRAFT_7296</name>
</gene>
<dbReference type="AlphaFoldDB" id="A0A8H8DJ86"/>
<keyword evidence="2" id="KW-1185">Reference proteome</keyword>
<dbReference type="EMBL" id="JAEFCI010004931">
    <property type="protein sequence ID" value="KAG5460629.1"/>
    <property type="molecule type" value="Genomic_DNA"/>
</dbReference>
<comment type="caution">
    <text evidence="1">The sequence shown here is derived from an EMBL/GenBank/DDBJ whole genome shotgun (WGS) entry which is preliminary data.</text>
</comment>
<evidence type="ECO:0000313" key="1">
    <source>
        <dbReference type="EMBL" id="KAG5460629.1"/>
    </source>
</evidence>
<accession>A0A8H8DJ86</accession>
<evidence type="ECO:0000313" key="2">
    <source>
        <dbReference type="Proteomes" id="UP000673691"/>
    </source>
</evidence>
<proteinExistence type="predicted"/>